<dbReference type="EMBL" id="FUZA01000002">
    <property type="protein sequence ID" value="SKB69959.1"/>
    <property type="molecule type" value="Genomic_DNA"/>
</dbReference>
<keyword evidence="8" id="KW-0472">Membrane</keyword>
<evidence type="ECO:0000313" key="10">
    <source>
        <dbReference type="EMBL" id="SKB69959.1"/>
    </source>
</evidence>
<dbReference type="InterPro" id="IPR003594">
    <property type="entry name" value="HATPase_dom"/>
</dbReference>
<dbReference type="GO" id="GO:0000155">
    <property type="term" value="F:phosphorelay sensor kinase activity"/>
    <property type="evidence" value="ECO:0007669"/>
    <property type="project" value="InterPro"/>
</dbReference>
<accession>A0A1T5DE18</accession>
<comment type="catalytic activity">
    <reaction evidence="1">
        <text>ATP + protein L-histidine = ADP + protein N-phospho-L-histidine.</text>
        <dbReference type="EC" id="2.7.13.3"/>
    </reaction>
</comment>
<evidence type="ECO:0000256" key="2">
    <source>
        <dbReference type="ARBA" id="ARBA00012438"/>
    </source>
</evidence>
<dbReference type="InterPro" id="IPR036890">
    <property type="entry name" value="HATPase_C_sf"/>
</dbReference>
<evidence type="ECO:0000256" key="3">
    <source>
        <dbReference type="ARBA" id="ARBA00022553"/>
    </source>
</evidence>
<dbReference type="InterPro" id="IPR005467">
    <property type="entry name" value="His_kinase_dom"/>
</dbReference>
<evidence type="ECO:0000256" key="8">
    <source>
        <dbReference type="SAM" id="Phobius"/>
    </source>
</evidence>
<keyword evidence="5 8" id="KW-0812">Transmembrane</keyword>
<dbReference type="Gene3D" id="1.10.287.130">
    <property type="match status" value="1"/>
</dbReference>
<dbReference type="InterPro" id="IPR036097">
    <property type="entry name" value="HisK_dim/P_sf"/>
</dbReference>
<feature type="transmembrane region" description="Helical" evidence="8">
    <location>
        <begin position="116"/>
        <end position="139"/>
    </location>
</feature>
<keyword evidence="7 8" id="KW-1133">Transmembrane helix</keyword>
<dbReference type="PROSITE" id="PS50109">
    <property type="entry name" value="HIS_KIN"/>
    <property type="match status" value="1"/>
</dbReference>
<reference evidence="11" key="1">
    <citation type="submission" date="2017-02" db="EMBL/GenBank/DDBJ databases">
        <authorList>
            <person name="Varghese N."/>
            <person name="Submissions S."/>
        </authorList>
    </citation>
    <scope>NUCLEOTIDE SEQUENCE [LARGE SCALE GENOMIC DNA]</scope>
    <source>
        <strain evidence="11">DSM 22270</strain>
    </source>
</reference>
<name>A0A1T5DE18_9BACT</name>
<dbReference type="GO" id="GO:0005886">
    <property type="term" value="C:plasma membrane"/>
    <property type="evidence" value="ECO:0007669"/>
    <property type="project" value="TreeGrafter"/>
</dbReference>
<dbReference type="Gene3D" id="3.30.565.10">
    <property type="entry name" value="Histidine kinase-like ATPase, C-terminal domain"/>
    <property type="match status" value="1"/>
</dbReference>
<keyword evidence="11" id="KW-1185">Reference proteome</keyword>
<dbReference type="InterPro" id="IPR003661">
    <property type="entry name" value="HisK_dim/P_dom"/>
</dbReference>
<gene>
    <name evidence="10" type="ORF">SAMN05660293_01561</name>
</gene>
<organism evidence="10 11">
    <name type="scientific">Dyadobacter psychrophilus</name>
    <dbReference type="NCBI Taxonomy" id="651661"/>
    <lineage>
        <taxon>Bacteria</taxon>
        <taxon>Pseudomonadati</taxon>
        <taxon>Bacteroidota</taxon>
        <taxon>Cytophagia</taxon>
        <taxon>Cytophagales</taxon>
        <taxon>Spirosomataceae</taxon>
        <taxon>Dyadobacter</taxon>
    </lineage>
</organism>
<evidence type="ECO:0000313" key="11">
    <source>
        <dbReference type="Proteomes" id="UP000190897"/>
    </source>
</evidence>
<evidence type="ECO:0000256" key="6">
    <source>
        <dbReference type="ARBA" id="ARBA00022777"/>
    </source>
</evidence>
<dbReference type="PANTHER" id="PTHR45436:SF5">
    <property type="entry name" value="SENSOR HISTIDINE KINASE TRCS"/>
    <property type="match status" value="1"/>
</dbReference>
<feature type="transmembrane region" description="Helical" evidence="8">
    <location>
        <begin position="6"/>
        <end position="24"/>
    </location>
</feature>
<keyword evidence="4" id="KW-0808">Transferase</keyword>
<dbReference type="CDD" id="cd00082">
    <property type="entry name" value="HisKA"/>
    <property type="match status" value="1"/>
</dbReference>
<dbReference type="Pfam" id="PF02518">
    <property type="entry name" value="HATPase_c"/>
    <property type="match status" value="1"/>
</dbReference>
<dbReference type="Proteomes" id="UP000190897">
    <property type="component" value="Unassembled WGS sequence"/>
</dbReference>
<dbReference type="AlphaFoldDB" id="A0A1T5DE18"/>
<dbReference type="SMART" id="SM00387">
    <property type="entry name" value="HATPase_c"/>
    <property type="match status" value="1"/>
</dbReference>
<feature type="domain" description="Histidine kinase" evidence="9">
    <location>
        <begin position="206"/>
        <end position="383"/>
    </location>
</feature>
<keyword evidence="3" id="KW-0597">Phosphoprotein</keyword>
<dbReference type="SUPFAM" id="SSF47384">
    <property type="entry name" value="Homodimeric domain of signal transducing histidine kinase"/>
    <property type="match status" value="1"/>
</dbReference>
<evidence type="ECO:0000259" key="9">
    <source>
        <dbReference type="PROSITE" id="PS50109"/>
    </source>
</evidence>
<sequence>MAVMVVLFLLSGICYYFLISYVLVHELDEALQDYQTRIHRYVDLQGKLPPVTGMDETRVSYVPAATSSKAQSISTIFISERAEKRSHNYRQLSYIQKVGRANYRVTIAKPIEGVKLLTRTVVGITIAMLLIVILTTILFNQLILRRLWQPFYDSLSAMKTFKLGRKQIPNFHPTDIDEFTYMNQLLEDTIANAETDYQVLKEFTENASHEMQTPLAIIRAKLDLVIQDEGLSEKQTQALGSIYSGIKRLNKLNQSLLLLAKIENNQFEQTIQVNLLESTQEKLDQFQEFWMNNQITCHADLHPATMKGNPELIDILLNNLISNAARHNKAGGAIGIKLDANELYIENTGPLTELDAARLFRRFYKEQQHSQHNGLGLSIVKQICDQLLISIEYTFSGDWHRFTLKWD</sequence>
<evidence type="ECO:0000256" key="4">
    <source>
        <dbReference type="ARBA" id="ARBA00022679"/>
    </source>
</evidence>
<dbReference type="Pfam" id="PF00512">
    <property type="entry name" value="HisKA"/>
    <property type="match status" value="1"/>
</dbReference>
<evidence type="ECO:0000256" key="1">
    <source>
        <dbReference type="ARBA" id="ARBA00000085"/>
    </source>
</evidence>
<dbReference type="SUPFAM" id="SSF55874">
    <property type="entry name" value="ATPase domain of HSP90 chaperone/DNA topoisomerase II/histidine kinase"/>
    <property type="match status" value="1"/>
</dbReference>
<dbReference type="STRING" id="651661.SAMN05660293_01561"/>
<evidence type="ECO:0000256" key="7">
    <source>
        <dbReference type="ARBA" id="ARBA00022989"/>
    </source>
</evidence>
<dbReference type="SMART" id="SM00388">
    <property type="entry name" value="HisKA"/>
    <property type="match status" value="1"/>
</dbReference>
<dbReference type="PANTHER" id="PTHR45436">
    <property type="entry name" value="SENSOR HISTIDINE KINASE YKOH"/>
    <property type="match status" value="1"/>
</dbReference>
<evidence type="ECO:0000256" key="5">
    <source>
        <dbReference type="ARBA" id="ARBA00022692"/>
    </source>
</evidence>
<proteinExistence type="predicted"/>
<dbReference type="InterPro" id="IPR050428">
    <property type="entry name" value="TCS_sensor_his_kinase"/>
</dbReference>
<protein>
    <recommendedName>
        <fullName evidence="2">histidine kinase</fullName>
        <ecNumber evidence="2">2.7.13.3</ecNumber>
    </recommendedName>
</protein>
<dbReference type="EC" id="2.7.13.3" evidence="2"/>
<keyword evidence="6 10" id="KW-0418">Kinase</keyword>